<gene>
    <name evidence="1" type="ORF">BGZ65_005909</name>
</gene>
<reference evidence="1" key="1">
    <citation type="journal article" date="2020" name="Fungal Divers.">
        <title>Resolving the Mortierellaceae phylogeny through synthesis of multi-gene phylogenetics and phylogenomics.</title>
        <authorList>
            <person name="Vandepol N."/>
            <person name="Liber J."/>
            <person name="Desiro A."/>
            <person name="Na H."/>
            <person name="Kennedy M."/>
            <person name="Barry K."/>
            <person name="Grigoriev I.V."/>
            <person name="Miller A.N."/>
            <person name="O'Donnell K."/>
            <person name="Stajich J.E."/>
            <person name="Bonito G."/>
        </authorList>
    </citation>
    <scope>NUCLEOTIDE SEQUENCE</scope>
    <source>
        <strain evidence="1">MES-2147</strain>
    </source>
</reference>
<dbReference type="OrthoDB" id="432528at2759"/>
<comment type="caution">
    <text evidence="1">The sequence shown here is derived from an EMBL/GenBank/DDBJ whole genome shotgun (WGS) entry which is preliminary data.</text>
</comment>
<evidence type="ECO:0000313" key="2">
    <source>
        <dbReference type="Proteomes" id="UP000749646"/>
    </source>
</evidence>
<keyword evidence="2" id="KW-1185">Reference proteome</keyword>
<dbReference type="Proteomes" id="UP000749646">
    <property type="component" value="Unassembled WGS sequence"/>
</dbReference>
<dbReference type="AlphaFoldDB" id="A0A9P6MGK1"/>
<organism evidence="1 2">
    <name type="scientific">Modicella reniformis</name>
    <dbReference type="NCBI Taxonomy" id="1440133"/>
    <lineage>
        <taxon>Eukaryota</taxon>
        <taxon>Fungi</taxon>
        <taxon>Fungi incertae sedis</taxon>
        <taxon>Mucoromycota</taxon>
        <taxon>Mortierellomycotina</taxon>
        <taxon>Mortierellomycetes</taxon>
        <taxon>Mortierellales</taxon>
        <taxon>Mortierellaceae</taxon>
        <taxon>Modicella</taxon>
    </lineage>
</organism>
<protein>
    <submittedName>
        <fullName evidence="1">Uncharacterized protein</fullName>
    </submittedName>
</protein>
<feature type="non-terminal residue" evidence="1">
    <location>
        <position position="83"/>
    </location>
</feature>
<sequence length="83" mass="9124">MSTYDFTTSSWSTTTIVDMGGGFKAVTDPVSGLIYVPGGPQGIEKMLVYNPETEVFHTGPMPMVDGYYASRDYALAWCKQRNS</sequence>
<proteinExistence type="predicted"/>
<name>A0A9P6MGK1_9FUNG</name>
<evidence type="ECO:0000313" key="1">
    <source>
        <dbReference type="EMBL" id="KAF9998600.1"/>
    </source>
</evidence>
<accession>A0A9P6MGK1</accession>
<dbReference type="EMBL" id="JAAAHW010000837">
    <property type="protein sequence ID" value="KAF9998600.1"/>
    <property type="molecule type" value="Genomic_DNA"/>
</dbReference>